<keyword evidence="2" id="KW-0560">Oxidoreductase</keyword>
<dbReference type="PANTHER" id="PTHR43872">
    <property type="entry name" value="MONOOXYGENASE, PUTATIVE (AFU_ORTHOLOGUE AFUA_8G02570)-RELATED"/>
    <property type="match status" value="1"/>
</dbReference>
<evidence type="ECO:0000256" key="1">
    <source>
        <dbReference type="ARBA" id="ARBA00001974"/>
    </source>
</evidence>
<keyword evidence="2" id="KW-0503">Monooxygenase</keyword>
<evidence type="ECO:0000313" key="3">
    <source>
        <dbReference type="EMBL" id="CAB4771175.1"/>
    </source>
</evidence>
<accession>A0A6J6VJV8</accession>
<sequence>MVKTKLLDGVRAYLGPDYDVDKHFTPRYNPWDQRLCLVPNGDLFTAISSGKASVVTDTIESFTETGIQLTSGQHLEADIIITATGLELVTLGEMDFVVDGKQVDFAKTWSYKGFAYSGIPNMASSFGYINASWTLRSDLTSSYVCRLLNHMKKTKTDTCTPTLRAEDNSMPERPWIDGFSSGYMQRVMHKFPRQGDREPWINPQNYKRDKKMFKHSPVDDGAMLFSRSSVHA</sequence>
<dbReference type="InterPro" id="IPR036188">
    <property type="entry name" value="FAD/NAD-bd_sf"/>
</dbReference>
<evidence type="ECO:0000256" key="2">
    <source>
        <dbReference type="ARBA" id="ARBA00023033"/>
    </source>
</evidence>
<dbReference type="EMBL" id="CAEZZM010000174">
    <property type="protein sequence ID" value="CAB4771175.1"/>
    <property type="molecule type" value="Genomic_DNA"/>
</dbReference>
<proteinExistence type="predicted"/>
<name>A0A6J6VJV8_9ZZZZ</name>
<dbReference type="InterPro" id="IPR051820">
    <property type="entry name" value="FAD-binding_MO"/>
</dbReference>
<reference evidence="3" key="1">
    <citation type="submission" date="2020-05" db="EMBL/GenBank/DDBJ databases">
        <authorList>
            <person name="Chiriac C."/>
            <person name="Salcher M."/>
            <person name="Ghai R."/>
            <person name="Kavagutti S V."/>
        </authorList>
    </citation>
    <scope>NUCLEOTIDE SEQUENCE</scope>
</reference>
<dbReference type="AlphaFoldDB" id="A0A6J6VJV8"/>
<gene>
    <name evidence="3" type="ORF">UFOPK2872_01164</name>
</gene>
<dbReference type="PANTHER" id="PTHR43872:SF1">
    <property type="entry name" value="MONOOXYGENASE, PUTATIVE (AFU_ORTHOLOGUE AFUA_8G02570)-RELATED"/>
    <property type="match status" value="1"/>
</dbReference>
<organism evidence="3">
    <name type="scientific">freshwater metagenome</name>
    <dbReference type="NCBI Taxonomy" id="449393"/>
    <lineage>
        <taxon>unclassified sequences</taxon>
        <taxon>metagenomes</taxon>
        <taxon>ecological metagenomes</taxon>
    </lineage>
</organism>
<dbReference type="Gene3D" id="3.50.50.60">
    <property type="entry name" value="FAD/NAD(P)-binding domain"/>
    <property type="match status" value="1"/>
</dbReference>
<dbReference type="GO" id="GO:0004497">
    <property type="term" value="F:monooxygenase activity"/>
    <property type="evidence" value="ECO:0007669"/>
    <property type="project" value="UniProtKB-KW"/>
</dbReference>
<comment type="cofactor">
    <cofactor evidence="1">
        <name>FAD</name>
        <dbReference type="ChEBI" id="CHEBI:57692"/>
    </cofactor>
</comment>
<dbReference type="SUPFAM" id="SSF51905">
    <property type="entry name" value="FAD/NAD(P)-binding domain"/>
    <property type="match status" value="1"/>
</dbReference>
<protein>
    <submittedName>
        <fullName evidence="3">Unannotated protein</fullName>
    </submittedName>
</protein>